<protein>
    <submittedName>
        <fullName evidence="10">Uncharacterized protein</fullName>
    </submittedName>
</protein>
<dbReference type="PROSITE" id="PS50217">
    <property type="entry name" value="BZIP"/>
    <property type="match status" value="1"/>
</dbReference>
<dbReference type="Pfam" id="PF00170">
    <property type="entry name" value="bZIP_1"/>
    <property type="match status" value="1"/>
</dbReference>
<keyword evidence="5" id="KW-0804">Transcription</keyword>
<dbReference type="GO" id="GO:0005634">
    <property type="term" value="C:nucleus"/>
    <property type="evidence" value="ECO:0007669"/>
    <property type="project" value="UniProtKB-SubCell"/>
</dbReference>
<dbReference type="PROSITE" id="PS00036">
    <property type="entry name" value="BZIP_BASIC"/>
    <property type="match status" value="1"/>
</dbReference>
<dbReference type="SUPFAM" id="SSF57959">
    <property type="entry name" value="Leucine zipper domain"/>
    <property type="match status" value="1"/>
</dbReference>
<feature type="domain" description="BZIP" evidence="8">
    <location>
        <begin position="45"/>
        <end position="89"/>
    </location>
</feature>
<evidence type="ECO:0000256" key="6">
    <source>
        <dbReference type="ARBA" id="ARBA00023242"/>
    </source>
</evidence>
<evidence type="ECO:0000256" key="5">
    <source>
        <dbReference type="ARBA" id="ARBA00023163"/>
    </source>
</evidence>
<dbReference type="Pfam" id="PF14144">
    <property type="entry name" value="DOG1"/>
    <property type="match status" value="1"/>
</dbReference>
<keyword evidence="6" id="KW-0539">Nucleus</keyword>
<dbReference type="Proteomes" id="UP001497457">
    <property type="component" value="Chromosome 10rd"/>
</dbReference>
<reference evidence="11" key="1">
    <citation type="submission" date="2024-06" db="EMBL/GenBank/DDBJ databases">
        <authorList>
            <person name="Ryan C."/>
        </authorList>
    </citation>
    <scope>NUCLEOTIDE SEQUENCE [LARGE SCALE GENOMIC DNA]</scope>
</reference>
<sequence length="359" mass="40148">MAYASPGTDTSTDLDADEKNQLLELGQLVSLTASGSGDKSKDKLGQKALRRLAQNREAARKSRLRKKAYVEQLENSKLKLAQLEQELQRARQQGIFIPTPGDQPHSTNENGNFTIFCVKCLGHTVQYLEFICHLYFFGALACNMDYARWQEDHNKQTNELRALLNAHASDNDLRRTIDSIMAHYGEAFRLKRVAAKADAFHVLSAMWKTPVERCFLWLGEFRPSELLKLLASHLEPLTEQQFASICNLQQSSQQAEEDLSQGLKVLQQSVAETLTSGSLCPAGSSGNAADCSGQMAVAIGKLGTLENFLQEADNLRLQTLQQMQRILTTRQSARALLAISDYFSRLRALSSLWIARPRE</sequence>
<gene>
    <name evidence="10" type="ORF">URODEC1_LOCUS5251</name>
</gene>
<proteinExistence type="inferred from homology"/>
<dbReference type="Gene3D" id="1.20.5.170">
    <property type="match status" value="1"/>
</dbReference>
<dbReference type="GO" id="GO:0003677">
    <property type="term" value="F:DNA binding"/>
    <property type="evidence" value="ECO:0007669"/>
    <property type="project" value="UniProtKB-KW"/>
</dbReference>
<keyword evidence="7" id="KW-0175">Coiled coil</keyword>
<evidence type="ECO:0000256" key="4">
    <source>
        <dbReference type="ARBA" id="ARBA00023125"/>
    </source>
</evidence>
<dbReference type="InterPro" id="IPR004827">
    <property type="entry name" value="bZIP"/>
</dbReference>
<keyword evidence="11" id="KW-1185">Reference proteome</keyword>
<organism evidence="10 11">
    <name type="scientific">Urochloa decumbens</name>
    <dbReference type="NCBI Taxonomy" id="240449"/>
    <lineage>
        <taxon>Eukaryota</taxon>
        <taxon>Viridiplantae</taxon>
        <taxon>Streptophyta</taxon>
        <taxon>Embryophyta</taxon>
        <taxon>Tracheophyta</taxon>
        <taxon>Spermatophyta</taxon>
        <taxon>Magnoliopsida</taxon>
        <taxon>Liliopsida</taxon>
        <taxon>Poales</taxon>
        <taxon>Poaceae</taxon>
        <taxon>PACMAD clade</taxon>
        <taxon>Panicoideae</taxon>
        <taxon>Panicodae</taxon>
        <taxon>Paniceae</taxon>
        <taxon>Melinidinae</taxon>
        <taxon>Urochloa</taxon>
    </lineage>
</organism>
<evidence type="ECO:0000256" key="3">
    <source>
        <dbReference type="ARBA" id="ARBA00023015"/>
    </source>
</evidence>
<feature type="domain" description="DOG1" evidence="9">
    <location>
        <begin position="139"/>
        <end position="356"/>
    </location>
</feature>
<dbReference type="InterPro" id="IPR046347">
    <property type="entry name" value="bZIP_sf"/>
</dbReference>
<dbReference type="PANTHER" id="PTHR45693">
    <property type="entry name" value="TRANSCRIPTION FACTOR TGA9"/>
    <property type="match status" value="1"/>
</dbReference>
<accession>A0ABC8VP66</accession>
<dbReference type="SMART" id="SM00338">
    <property type="entry name" value="BRLZ"/>
    <property type="match status" value="1"/>
</dbReference>
<keyword evidence="3" id="KW-0805">Transcription regulation</keyword>
<dbReference type="FunFam" id="1.20.5.170:FF:000019">
    <property type="entry name" value="BZIP family transcription factor"/>
    <property type="match status" value="1"/>
</dbReference>
<dbReference type="AlphaFoldDB" id="A0ABC8VP66"/>
<evidence type="ECO:0000256" key="1">
    <source>
        <dbReference type="ARBA" id="ARBA00004123"/>
    </source>
</evidence>
<evidence type="ECO:0000259" key="9">
    <source>
        <dbReference type="PROSITE" id="PS51806"/>
    </source>
</evidence>
<evidence type="ECO:0000259" key="8">
    <source>
        <dbReference type="PROSITE" id="PS50217"/>
    </source>
</evidence>
<evidence type="ECO:0000256" key="2">
    <source>
        <dbReference type="ARBA" id="ARBA00007163"/>
    </source>
</evidence>
<feature type="coiled-coil region" evidence="7">
    <location>
        <begin position="66"/>
        <end position="93"/>
    </location>
</feature>
<evidence type="ECO:0000256" key="7">
    <source>
        <dbReference type="SAM" id="Coils"/>
    </source>
</evidence>
<name>A0ABC8VP66_9POAL</name>
<comment type="similarity">
    <text evidence="2">Belongs to the bZIP family.</text>
</comment>
<evidence type="ECO:0000313" key="10">
    <source>
        <dbReference type="EMBL" id="CAL4894183.1"/>
    </source>
</evidence>
<reference evidence="10 11" key="2">
    <citation type="submission" date="2024-10" db="EMBL/GenBank/DDBJ databases">
        <authorList>
            <person name="Ryan C."/>
        </authorList>
    </citation>
    <scope>NUCLEOTIDE SEQUENCE [LARGE SCALE GENOMIC DNA]</scope>
</reference>
<keyword evidence="4" id="KW-0238">DNA-binding</keyword>
<dbReference type="EMBL" id="OZ075120">
    <property type="protein sequence ID" value="CAL4894183.1"/>
    <property type="molecule type" value="Genomic_DNA"/>
</dbReference>
<dbReference type="PANTHER" id="PTHR45693:SF30">
    <property type="entry name" value="DOG1 DOMAIN-CONTAINING PROTEIN"/>
    <property type="match status" value="1"/>
</dbReference>
<dbReference type="PROSITE" id="PS51806">
    <property type="entry name" value="DOG1"/>
    <property type="match status" value="1"/>
</dbReference>
<comment type="subcellular location">
    <subcellularLocation>
        <location evidence="1">Nucleus</location>
    </subcellularLocation>
</comment>
<evidence type="ECO:0000313" key="11">
    <source>
        <dbReference type="Proteomes" id="UP001497457"/>
    </source>
</evidence>
<dbReference type="InterPro" id="IPR025422">
    <property type="entry name" value="TGA_domain"/>
</dbReference>